<dbReference type="AlphaFoldDB" id="A0A1H8K3V0"/>
<evidence type="ECO:0000313" key="2">
    <source>
        <dbReference type="EMBL" id="SEN87642.1"/>
    </source>
</evidence>
<keyword evidence="3" id="KW-1185">Reference proteome</keyword>
<accession>A0A1H8K3V0</accession>
<evidence type="ECO:0000313" key="3">
    <source>
        <dbReference type="Proteomes" id="UP000198984"/>
    </source>
</evidence>
<protein>
    <recommendedName>
        <fullName evidence="4">DUF4252 domain-containing protein</fullName>
    </recommendedName>
</protein>
<proteinExistence type="predicted"/>
<name>A0A1H8K3V0_9BACT</name>
<evidence type="ECO:0000256" key="1">
    <source>
        <dbReference type="SAM" id="SignalP"/>
    </source>
</evidence>
<dbReference type="Pfam" id="PF14060">
    <property type="entry name" value="DUF4252"/>
    <property type="match status" value="1"/>
</dbReference>
<dbReference type="STRING" id="573321.SAMN04488505_11419"/>
<dbReference type="InterPro" id="IPR025348">
    <property type="entry name" value="DUF4252"/>
</dbReference>
<evidence type="ECO:0008006" key="4">
    <source>
        <dbReference type="Google" id="ProtNLM"/>
    </source>
</evidence>
<reference evidence="2 3" key="1">
    <citation type="submission" date="2016-10" db="EMBL/GenBank/DDBJ databases">
        <authorList>
            <person name="de Groot N.N."/>
        </authorList>
    </citation>
    <scope>NUCLEOTIDE SEQUENCE [LARGE SCALE GENOMIC DNA]</scope>
    <source>
        <strain evidence="2 3">DSM 21039</strain>
    </source>
</reference>
<dbReference type="OrthoDB" id="656399at2"/>
<organism evidence="2 3">
    <name type="scientific">Chitinophaga rupis</name>
    <dbReference type="NCBI Taxonomy" id="573321"/>
    <lineage>
        <taxon>Bacteria</taxon>
        <taxon>Pseudomonadati</taxon>
        <taxon>Bacteroidota</taxon>
        <taxon>Chitinophagia</taxon>
        <taxon>Chitinophagales</taxon>
        <taxon>Chitinophagaceae</taxon>
        <taxon>Chitinophaga</taxon>
    </lineage>
</organism>
<feature type="signal peptide" evidence="1">
    <location>
        <begin position="1"/>
        <end position="21"/>
    </location>
</feature>
<dbReference type="Proteomes" id="UP000198984">
    <property type="component" value="Unassembled WGS sequence"/>
</dbReference>
<feature type="chain" id="PRO_5011732051" description="DUF4252 domain-containing protein" evidence="1">
    <location>
        <begin position="22"/>
        <end position="184"/>
    </location>
</feature>
<dbReference type="RefSeq" id="WP_089921210.1">
    <property type="nucleotide sequence ID" value="NZ_FOBB01000014.1"/>
</dbReference>
<keyword evidence="1" id="KW-0732">Signal</keyword>
<gene>
    <name evidence="2" type="ORF">SAMN04488505_11419</name>
</gene>
<dbReference type="EMBL" id="FOBB01000014">
    <property type="protein sequence ID" value="SEN87642.1"/>
    <property type="molecule type" value="Genomic_DNA"/>
</dbReference>
<sequence>MKVRALFLFIGLACAAGPAFSQQKYLKRFQREYYDRAETHRIGLGFLIKIGRGLIPARLIDDEDVYVIKRMLKKVGKLKVYTITADDHESIASADIQKLRNTLVQRSGLEPLLEVRSEGSHVYMMNKGKGDELGNLVVLIKDEEDLVMVHLHTRLKMSDIQGLIDKKMAASKPVAAAADSTQSL</sequence>